<reference evidence="3 4" key="1">
    <citation type="submission" date="2020-04" db="EMBL/GenBank/DDBJ databases">
        <authorList>
            <person name="Basu S."/>
            <person name="Maruthanayagam V."/>
            <person name="Chakraborty S."/>
            <person name="Pramanik A."/>
            <person name="Mukherjee J."/>
            <person name="Brink B."/>
        </authorList>
    </citation>
    <scope>NUCLEOTIDE SEQUENCE [LARGE SCALE GENOMIC DNA]</scope>
    <source>
        <strain evidence="3 4">AP17</strain>
    </source>
</reference>
<accession>A0A6H1TTB1</accession>
<dbReference type="Proteomes" id="UP000500857">
    <property type="component" value="Chromosome"/>
</dbReference>
<dbReference type="Gene3D" id="3.40.50.620">
    <property type="entry name" value="HUPs"/>
    <property type="match status" value="1"/>
</dbReference>
<evidence type="ECO:0000313" key="3">
    <source>
        <dbReference type="EMBL" id="QIZ69781.1"/>
    </source>
</evidence>
<evidence type="ECO:0000259" key="2">
    <source>
        <dbReference type="Pfam" id="PF00582"/>
    </source>
</evidence>
<dbReference type="CDD" id="cd00293">
    <property type="entry name" value="USP-like"/>
    <property type="match status" value="1"/>
</dbReference>
<dbReference type="InterPro" id="IPR006015">
    <property type="entry name" value="Universal_stress_UspA"/>
</dbReference>
<keyword evidence="4" id="KW-1185">Reference proteome</keyword>
<dbReference type="InterPro" id="IPR014729">
    <property type="entry name" value="Rossmann-like_a/b/a_fold"/>
</dbReference>
<sequence length="163" mass="17667">MSFEKILVALDRSAQADLVFEKAVDIARQYNSSLLIFHTIHFETAGDVAPLVGTGIGLSPAGGATLPQVQQERLQVEIEQVDRLLQKYAKQAIDAGVATEVDRAIGDAGHWICDRAKQWPADLIVLGRRGRKGLSEMFLGSVSNHVSHNAPCCVLIVQGRAHS</sequence>
<evidence type="ECO:0000313" key="4">
    <source>
        <dbReference type="Proteomes" id="UP000500857"/>
    </source>
</evidence>
<name>A0A6H1TTB1_9CYAN</name>
<proteinExistence type="inferred from homology"/>
<feature type="domain" description="UspA" evidence="2">
    <location>
        <begin position="3"/>
        <end position="157"/>
    </location>
</feature>
<organism evidence="3 4">
    <name type="scientific">Oxynema aestuarii AP17</name>
    <dbReference type="NCBI Taxonomy" id="2064643"/>
    <lineage>
        <taxon>Bacteria</taxon>
        <taxon>Bacillati</taxon>
        <taxon>Cyanobacteriota</taxon>
        <taxon>Cyanophyceae</taxon>
        <taxon>Oscillatoriophycideae</taxon>
        <taxon>Oscillatoriales</taxon>
        <taxon>Oscillatoriaceae</taxon>
        <taxon>Oxynema</taxon>
        <taxon>Oxynema aestuarii</taxon>
    </lineage>
</organism>
<dbReference type="InterPro" id="IPR006016">
    <property type="entry name" value="UspA"/>
</dbReference>
<dbReference type="PANTHER" id="PTHR46268">
    <property type="entry name" value="STRESS RESPONSE PROTEIN NHAX"/>
    <property type="match status" value="1"/>
</dbReference>
<evidence type="ECO:0000256" key="1">
    <source>
        <dbReference type="ARBA" id="ARBA00008791"/>
    </source>
</evidence>
<protein>
    <submittedName>
        <fullName evidence="3">Universal stress protein</fullName>
    </submittedName>
</protein>
<dbReference type="PANTHER" id="PTHR46268:SF8">
    <property type="entry name" value="UNIVERSAL STRESS PROTEIN SLL1388"/>
    <property type="match status" value="1"/>
</dbReference>
<dbReference type="EMBL" id="CP051167">
    <property type="protein sequence ID" value="QIZ69781.1"/>
    <property type="molecule type" value="Genomic_DNA"/>
</dbReference>
<dbReference type="Pfam" id="PF00582">
    <property type="entry name" value="Usp"/>
    <property type="match status" value="1"/>
</dbReference>
<dbReference type="SUPFAM" id="SSF52402">
    <property type="entry name" value="Adenine nucleotide alpha hydrolases-like"/>
    <property type="match status" value="1"/>
</dbReference>
<gene>
    <name evidence="3" type="ORF">HCG48_03640</name>
</gene>
<dbReference type="RefSeq" id="WP_168567938.1">
    <property type="nucleotide sequence ID" value="NZ_CP051167.1"/>
</dbReference>
<dbReference type="KEGG" id="oxy:HCG48_03640"/>
<dbReference type="AlphaFoldDB" id="A0A6H1TTB1"/>
<dbReference type="PRINTS" id="PR01438">
    <property type="entry name" value="UNVRSLSTRESS"/>
</dbReference>
<comment type="similarity">
    <text evidence="1">Belongs to the universal stress protein A family.</text>
</comment>